<accession>A0A484I726</accession>
<organism evidence="1 2">
    <name type="scientific">Candidatus Nitrosocosmicus franklandianus</name>
    <dbReference type="NCBI Taxonomy" id="1798806"/>
    <lineage>
        <taxon>Archaea</taxon>
        <taxon>Nitrososphaerota</taxon>
        <taxon>Nitrososphaeria</taxon>
        <taxon>Nitrososphaerales</taxon>
        <taxon>Nitrososphaeraceae</taxon>
        <taxon>Candidatus Nitrosocosmicus</taxon>
    </lineage>
</organism>
<dbReference type="KEGG" id="nfn:NFRAN_0278"/>
<proteinExistence type="predicted"/>
<dbReference type="AlphaFoldDB" id="A0A484I726"/>
<keyword evidence="2" id="KW-1185">Reference proteome</keyword>
<evidence type="ECO:0008006" key="3">
    <source>
        <dbReference type="Google" id="ProtNLM"/>
    </source>
</evidence>
<dbReference type="Proteomes" id="UP000294299">
    <property type="component" value="Chromosome NFRAN"/>
</dbReference>
<reference evidence="1 2" key="1">
    <citation type="submission" date="2019-02" db="EMBL/GenBank/DDBJ databases">
        <authorList>
            <person name="Lehtovirta-Morley E L."/>
        </authorList>
    </citation>
    <scope>NUCLEOTIDE SEQUENCE [LARGE SCALE GENOMIC DNA]</scope>
    <source>
        <strain evidence="1">NFRAN1</strain>
    </source>
</reference>
<name>A0A484I726_9ARCH</name>
<protein>
    <recommendedName>
        <fullName evidence="3">ArnR1-like winged helix-turn-helix domain-containing protein</fullName>
    </recommendedName>
</protein>
<evidence type="ECO:0000313" key="2">
    <source>
        <dbReference type="Proteomes" id="UP000294299"/>
    </source>
</evidence>
<dbReference type="OrthoDB" id="11613at2157"/>
<gene>
    <name evidence="1" type="ORF">NFRAN_0278</name>
</gene>
<dbReference type="EMBL" id="LR216287">
    <property type="protein sequence ID" value="VFJ12599.1"/>
    <property type="molecule type" value="Genomic_DNA"/>
</dbReference>
<evidence type="ECO:0000313" key="1">
    <source>
        <dbReference type="EMBL" id="VFJ12599.1"/>
    </source>
</evidence>
<dbReference type="GeneID" id="39419841"/>
<dbReference type="RefSeq" id="WP_134482698.1">
    <property type="nucleotide sequence ID" value="NZ_LR216287.1"/>
</dbReference>
<sequence length="105" mass="12123">MNENFGSAGTLPIYLRASIVEPILQACSKEAPFISIYKNTKSLEDISEHLVRKYLYHLINGNFLRYEGHKKIFVLLPSGMELLVVIYAQIQQNPTYHKDLRIKVE</sequence>